<evidence type="ECO:0000256" key="1">
    <source>
        <dbReference type="ARBA" id="ARBA00006464"/>
    </source>
</evidence>
<name>A0AA37WYR2_9RHOB</name>
<protein>
    <recommendedName>
        <fullName evidence="4">Bacterial sugar transferase domain-containing protein</fullName>
    </recommendedName>
</protein>
<dbReference type="AlphaFoldDB" id="A0AA37WYR2"/>
<keyword evidence="3" id="KW-0812">Transmembrane</keyword>
<comment type="caution">
    <text evidence="5">The sequence shown here is derived from an EMBL/GenBank/DDBJ whole genome shotgun (WGS) entry which is preliminary data.</text>
</comment>
<dbReference type="GO" id="GO:0016780">
    <property type="term" value="F:phosphotransferase activity, for other substituted phosphate groups"/>
    <property type="evidence" value="ECO:0007669"/>
    <property type="project" value="TreeGrafter"/>
</dbReference>
<keyword evidence="2" id="KW-0270">Exopolysaccharide synthesis</keyword>
<evidence type="ECO:0000313" key="6">
    <source>
        <dbReference type="Proteomes" id="UP001157355"/>
    </source>
</evidence>
<sequence length="239" mass="26787">MTINYQDFFNYRSTSADPDKAADLAPLGAMVKVNPSGRGPYRRFFKRAFDVTAILLAAPAVVPVVAIAAILVARDGGSPFYTQMRVGKSGKRFRMWKLRSMVRDADERMEEFLAANPEARMEWDSTQKLKSDPRITRTGKFLRKSSLDELPQLWNVLTGDMSLVGPRPMMINQQSMYPGRAYYALRPGITGYWQTSGRNRTTFEARAQFDDAYEADLSLVTDMKVLAATVGVVVQGTGY</sequence>
<evidence type="ECO:0000259" key="4">
    <source>
        <dbReference type="Pfam" id="PF02397"/>
    </source>
</evidence>
<organism evidence="5 6">
    <name type="scientific">Cypionkella aquatica</name>
    <dbReference type="NCBI Taxonomy" id="1756042"/>
    <lineage>
        <taxon>Bacteria</taxon>
        <taxon>Pseudomonadati</taxon>
        <taxon>Pseudomonadota</taxon>
        <taxon>Alphaproteobacteria</taxon>
        <taxon>Rhodobacterales</taxon>
        <taxon>Paracoccaceae</taxon>
        <taxon>Cypionkella</taxon>
    </lineage>
</organism>
<dbReference type="Proteomes" id="UP001157355">
    <property type="component" value="Unassembled WGS sequence"/>
</dbReference>
<keyword evidence="3" id="KW-1133">Transmembrane helix</keyword>
<feature type="domain" description="Bacterial sugar transferase" evidence="4">
    <location>
        <begin position="46"/>
        <end position="234"/>
    </location>
</feature>
<dbReference type="PANTHER" id="PTHR30576:SF0">
    <property type="entry name" value="UNDECAPRENYL-PHOSPHATE N-ACETYLGALACTOSAMINYL 1-PHOSPHATE TRANSFERASE-RELATED"/>
    <property type="match status" value="1"/>
</dbReference>
<keyword evidence="6" id="KW-1185">Reference proteome</keyword>
<evidence type="ECO:0000256" key="3">
    <source>
        <dbReference type="SAM" id="Phobius"/>
    </source>
</evidence>
<comment type="similarity">
    <text evidence="1">Belongs to the bacterial sugar transferase family.</text>
</comment>
<dbReference type="PANTHER" id="PTHR30576">
    <property type="entry name" value="COLANIC BIOSYNTHESIS UDP-GLUCOSE LIPID CARRIER TRANSFERASE"/>
    <property type="match status" value="1"/>
</dbReference>
<evidence type="ECO:0000256" key="2">
    <source>
        <dbReference type="ARBA" id="ARBA00023169"/>
    </source>
</evidence>
<reference evidence="5 6" key="1">
    <citation type="journal article" date="2014" name="Int. J. Syst. Evol. Microbiol.">
        <title>Complete genome sequence of Corynebacterium casei LMG S-19264T (=DSM 44701T), isolated from a smear-ripened cheese.</title>
        <authorList>
            <consortium name="US DOE Joint Genome Institute (JGI-PGF)"/>
            <person name="Walter F."/>
            <person name="Albersmeier A."/>
            <person name="Kalinowski J."/>
            <person name="Ruckert C."/>
        </authorList>
    </citation>
    <scope>NUCLEOTIDE SEQUENCE [LARGE SCALE GENOMIC DNA]</scope>
    <source>
        <strain evidence="5 6">NBRC 111766</strain>
    </source>
</reference>
<keyword evidence="3" id="KW-0472">Membrane</keyword>
<proteinExistence type="inferred from homology"/>
<gene>
    <name evidence="5" type="ORF">GCM10010873_03700</name>
</gene>
<evidence type="ECO:0000313" key="5">
    <source>
        <dbReference type="EMBL" id="GLS85397.1"/>
    </source>
</evidence>
<dbReference type="GO" id="GO:0000271">
    <property type="term" value="P:polysaccharide biosynthetic process"/>
    <property type="evidence" value="ECO:0007669"/>
    <property type="project" value="UniProtKB-KW"/>
</dbReference>
<dbReference type="Pfam" id="PF02397">
    <property type="entry name" value="Bac_transf"/>
    <property type="match status" value="1"/>
</dbReference>
<dbReference type="RefSeq" id="WP_431307775.1">
    <property type="nucleotide sequence ID" value="NZ_BSPP01000002.1"/>
</dbReference>
<dbReference type="InterPro" id="IPR003362">
    <property type="entry name" value="Bact_transf"/>
</dbReference>
<dbReference type="EMBL" id="BSPP01000002">
    <property type="protein sequence ID" value="GLS85397.1"/>
    <property type="molecule type" value="Genomic_DNA"/>
</dbReference>
<feature type="transmembrane region" description="Helical" evidence="3">
    <location>
        <begin position="48"/>
        <end position="73"/>
    </location>
</feature>
<accession>A0AA37WYR2</accession>